<dbReference type="EMBL" id="MLQL01000001">
    <property type="protein sequence ID" value="OQE32706.1"/>
    <property type="molecule type" value="Genomic_DNA"/>
</dbReference>
<evidence type="ECO:0000313" key="2">
    <source>
        <dbReference type="Proteomes" id="UP000191342"/>
    </source>
</evidence>
<protein>
    <submittedName>
        <fullName evidence="1">Uncharacterized protein</fullName>
    </submittedName>
</protein>
<dbReference type="Proteomes" id="UP000191342">
    <property type="component" value="Unassembled WGS sequence"/>
</dbReference>
<sequence length="93" mass="9630">MLGRSAVVGVHIGFMDDLLGLGASVIAPADVTRTDASGDAACQVVASFRVMAYRVVSTVRTAFWGSLGLTNIIAREALVFDGSCVPNLGLEAM</sequence>
<gene>
    <name evidence="1" type="ORF">PENFLA_c001G05780</name>
</gene>
<evidence type="ECO:0000313" key="1">
    <source>
        <dbReference type="EMBL" id="OQE32706.1"/>
    </source>
</evidence>
<accession>A0A1V6U2H4</accession>
<name>A0A1V6U2H4_9EURO</name>
<organism evidence="1 2">
    <name type="scientific">Penicillium flavigenum</name>
    <dbReference type="NCBI Taxonomy" id="254877"/>
    <lineage>
        <taxon>Eukaryota</taxon>
        <taxon>Fungi</taxon>
        <taxon>Dikarya</taxon>
        <taxon>Ascomycota</taxon>
        <taxon>Pezizomycotina</taxon>
        <taxon>Eurotiomycetes</taxon>
        <taxon>Eurotiomycetidae</taxon>
        <taxon>Eurotiales</taxon>
        <taxon>Aspergillaceae</taxon>
        <taxon>Penicillium</taxon>
    </lineage>
</organism>
<proteinExistence type="predicted"/>
<keyword evidence="2" id="KW-1185">Reference proteome</keyword>
<dbReference type="AlphaFoldDB" id="A0A1V6U2H4"/>
<reference evidence="2" key="1">
    <citation type="journal article" date="2017" name="Nat. Microbiol.">
        <title>Global analysis of biosynthetic gene clusters reveals vast potential of secondary metabolite production in Penicillium species.</title>
        <authorList>
            <person name="Nielsen J.C."/>
            <person name="Grijseels S."/>
            <person name="Prigent S."/>
            <person name="Ji B."/>
            <person name="Dainat J."/>
            <person name="Nielsen K.F."/>
            <person name="Frisvad J.C."/>
            <person name="Workman M."/>
            <person name="Nielsen J."/>
        </authorList>
    </citation>
    <scope>NUCLEOTIDE SEQUENCE [LARGE SCALE GENOMIC DNA]</scope>
    <source>
        <strain evidence="2">IBT 14082</strain>
    </source>
</reference>
<comment type="caution">
    <text evidence="1">The sequence shown here is derived from an EMBL/GenBank/DDBJ whole genome shotgun (WGS) entry which is preliminary data.</text>
</comment>